<accession>A0A376AIC0</accession>
<dbReference type="InterPro" id="IPR040452">
    <property type="entry name" value="SfsA_C"/>
</dbReference>
<dbReference type="InterPro" id="IPR005224">
    <property type="entry name" value="SfsA"/>
</dbReference>
<organism evidence="4 5">
    <name type="scientific">Ciceribacter selenitireducens ATCC BAA-1503</name>
    <dbReference type="NCBI Taxonomy" id="1336235"/>
    <lineage>
        <taxon>Bacteria</taxon>
        <taxon>Pseudomonadati</taxon>
        <taxon>Pseudomonadota</taxon>
        <taxon>Alphaproteobacteria</taxon>
        <taxon>Hyphomicrobiales</taxon>
        <taxon>Rhizobiaceae</taxon>
        <taxon>Ciceribacter</taxon>
    </lineage>
</organism>
<gene>
    <name evidence="1" type="primary">sfsA</name>
    <name evidence="4" type="ORF">RHIZ70_3212</name>
</gene>
<dbReference type="Gene3D" id="3.40.1350.60">
    <property type="match status" value="1"/>
</dbReference>
<name>A0A376AIC0_9HYPH</name>
<evidence type="ECO:0000313" key="5">
    <source>
        <dbReference type="Proteomes" id="UP000254764"/>
    </source>
</evidence>
<dbReference type="NCBIfam" id="TIGR00230">
    <property type="entry name" value="sfsA"/>
    <property type="match status" value="1"/>
</dbReference>
<dbReference type="CDD" id="cd22359">
    <property type="entry name" value="SfsA-like_bacterial"/>
    <property type="match status" value="1"/>
</dbReference>
<dbReference type="Pfam" id="PF17746">
    <property type="entry name" value="SfsA_N"/>
    <property type="match status" value="1"/>
</dbReference>
<dbReference type="GO" id="GO:0003677">
    <property type="term" value="F:DNA binding"/>
    <property type="evidence" value="ECO:0007669"/>
    <property type="project" value="InterPro"/>
</dbReference>
<dbReference type="PANTHER" id="PTHR30545:SF2">
    <property type="entry name" value="SUGAR FERMENTATION STIMULATION PROTEIN A"/>
    <property type="match status" value="1"/>
</dbReference>
<feature type="domain" description="SfsA N-terminal OB" evidence="3">
    <location>
        <begin position="15"/>
        <end position="81"/>
    </location>
</feature>
<evidence type="ECO:0000259" key="2">
    <source>
        <dbReference type="Pfam" id="PF03749"/>
    </source>
</evidence>
<keyword evidence="5" id="KW-1185">Reference proteome</keyword>
<dbReference type="Proteomes" id="UP000254764">
    <property type="component" value="Unassembled WGS sequence"/>
</dbReference>
<evidence type="ECO:0000259" key="3">
    <source>
        <dbReference type="Pfam" id="PF17746"/>
    </source>
</evidence>
<dbReference type="Gene3D" id="2.40.50.580">
    <property type="match status" value="1"/>
</dbReference>
<reference evidence="5" key="1">
    <citation type="submission" date="2018-07" db="EMBL/GenBank/DDBJ databases">
        <authorList>
            <person name="Peiro R."/>
            <person name="Begona"/>
            <person name="Cbmso G."/>
            <person name="Lopez M."/>
            <person name="Gonzalez S."/>
        </authorList>
    </citation>
    <scope>NUCLEOTIDE SEQUENCE [LARGE SCALE GENOMIC DNA]</scope>
</reference>
<evidence type="ECO:0000256" key="1">
    <source>
        <dbReference type="HAMAP-Rule" id="MF_00095"/>
    </source>
</evidence>
<comment type="similarity">
    <text evidence="1">Belongs to the SfsA family.</text>
</comment>
<protein>
    <recommendedName>
        <fullName evidence="1">Sugar fermentation stimulation protein homolog</fullName>
    </recommendedName>
</protein>
<dbReference type="HAMAP" id="MF_00095">
    <property type="entry name" value="SfsA"/>
    <property type="match status" value="1"/>
</dbReference>
<evidence type="ECO:0000313" key="4">
    <source>
        <dbReference type="EMBL" id="SSC67504.1"/>
    </source>
</evidence>
<dbReference type="Pfam" id="PF03749">
    <property type="entry name" value="SfsA"/>
    <property type="match status" value="1"/>
</dbReference>
<dbReference type="InterPro" id="IPR041465">
    <property type="entry name" value="SfsA_N"/>
</dbReference>
<dbReference type="PANTHER" id="PTHR30545">
    <property type="entry name" value="SUGAR FERMENTATION STIMULATION PROTEIN A"/>
    <property type="match status" value="1"/>
</dbReference>
<sequence>MDMIFSPPLVPARLIRRYKRFLFDAVLDDGREITGYCPNTGSMQGLTAPGSRIWLSTHDSPNRKYAHAFELIEADGTTVGVHAAIANRLAEEAIRAGLVSDLATYPVLAREQRYGARSRIDFLLSAPDRTAAYVEVKNVHFIRRPSLAEFPDTVTMRGARHLEELIEIVRGGQRAVMLYLVQREDCARLRICADLDPVYARSFARAIAVGVEAYAVKCRVTPSEIVPLEPIAMDEPGPAAL</sequence>
<dbReference type="AlphaFoldDB" id="A0A376AIC0"/>
<dbReference type="EMBL" id="UEYP01000004">
    <property type="protein sequence ID" value="SSC67504.1"/>
    <property type="molecule type" value="Genomic_DNA"/>
</dbReference>
<dbReference type="STRING" id="1336235.GCA_000518785_00024"/>
<feature type="domain" description="Sugar fermentation stimulation protein C-terminal" evidence="2">
    <location>
        <begin position="85"/>
        <end position="223"/>
    </location>
</feature>
<proteinExistence type="inferred from homology"/>